<dbReference type="InterPro" id="IPR028974">
    <property type="entry name" value="TSP_type-3_rpt"/>
</dbReference>
<dbReference type="AlphaFoldDB" id="A0A381STH4"/>
<proteinExistence type="predicted"/>
<evidence type="ECO:0000313" key="1">
    <source>
        <dbReference type="EMBL" id="SVA07266.1"/>
    </source>
</evidence>
<dbReference type="GO" id="GO:0005509">
    <property type="term" value="F:calcium ion binding"/>
    <property type="evidence" value="ECO:0007669"/>
    <property type="project" value="InterPro"/>
</dbReference>
<name>A0A381STH4_9ZZZZ</name>
<organism evidence="1">
    <name type="scientific">marine metagenome</name>
    <dbReference type="NCBI Taxonomy" id="408172"/>
    <lineage>
        <taxon>unclassified sequences</taxon>
        <taxon>metagenomes</taxon>
        <taxon>ecological metagenomes</taxon>
    </lineage>
</organism>
<reference evidence="1" key="1">
    <citation type="submission" date="2018-05" db="EMBL/GenBank/DDBJ databases">
        <authorList>
            <person name="Lanie J.A."/>
            <person name="Ng W.-L."/>
            <person name="Kazmierczak K.M."/>
            <person name="Andrzejewski T.M."/>
            <person name="Davidsen T.M."/>
            <person name="Wayne K.J."/>
            <person name="Tettelin H."/>
            <person name="Glass J.I."/>
            <person name="Rusch D."/>
            <person name="Podicherti R."/>
            <person name="Tsui H.-C.T."/>
            <person name="Winkler M.E."/>
        </authorList>
    </citation>
    <scope>NUCLEOTIDE SEQUENCE</scope>
</reference>
<protein>
    <submittedName>
        <fullName evidence="1">Uncharacterized protein</fullName>
    </submittedName>
</protein>
<dbReference type="EMBL" id="UINC01003545">
    <property type="protein sequence ID" value="SVA07266.1"/>
    <property type="molecule type" value="Genomic_DNA"/>
</dbReference>
<gene>
    <name evidence="1" type="ORF">METZ01_LOCUS60120</name>
</gene>
<sequence>MRSIIHIPITLFLVSFLIGQDDPPAESKSVQGAFGAVTIDGKIWNQIALRPVLPFGKLAIAFDIVLYIDQDGNIHDEGWDFSSGEKIKNTILDKIYYIRYGRRQDPYYFRVGALDHVAMGYGILANGYSNSILYPQVRKVGMEARVRAFDLNFFGFTNDFKENLGLAGMRVSGKVPGGLTMGVSFAADRNQYLGLKDRDGDGRPDLVDDFPDDKIYWLDTDGDGWADNDTLNEFDVDGDGWTDSSFTYPLFGIVIDTDGVPTKPEPINIKKESESVESFAIDLGRPLFSQGNLAVHVYTQAAALIGKTTNPKTLDRESLGIGLTPLGISASFGPARFSWEYRMMPKGKFEFGYFNRSYEIERATFSSITTTALAGNTGTIVTKASKLGKYGKQNGYFSRLTVDVGSFLQGGLSYQNLHGEQWQAQRQDFEEETNQSFTAMVKLKKSISRIKTANWFYQQRNVPNPFEFEYSESTITGYRIGLELGNGMVLNYIFRRSFRDLNGDGDVTDKGEMLNMTSIETSFSF</sequence>
<accession>A0A381STH4</accession>
<dbReference type="Gene3D" id="4.10.1080.10">
    <property type="entry name" value="TSP type-3 repeat"/>
    <property type="match status" value="1"/>
</dbReference>